<dbReference type="InterPro" id="IPR050899">
    <property type="entry name" value="DDRGK_domain-containing"/>
</dbReference>
<dbReference type="Proteomes" id="UP001429100">
    <property type="component" value="Unassembled WGS sequence"/>
</dbReference>
<evidence type="ECO:0000313" key="5">
    <source>
        <dbReference type="EMBL" id="CUV04116.1"/>
    </source>
</evidence>
<dbReference type="InterPro" id="IPR019153">
    <property type="entry name" value="DDRGK_dom-contain"/>
</dbReference>
<dbReference type="AlphaFoldDB" id="A0A0S4TA96"/>
<keyword evidence="2" id="KW-0812">Transmembrane</keyword>
<dbReference type="VEuPathDB" id="CryptoDB:CHUDEA1_1740"/>
<sequence>MAEHLLKEIIFSLSKKDYVWITCSFLSFLLVNYYITKWIWGSNLTSSQNEGSTRGHEIETAINIIDNQKLNNSLKKKIRIEELASKQLINAKQARKQRREAYEAKQRLKAVKYELHENRINKKVLEKLSERKKALICEQKEYEKWRLKININETGNEFEFGDENLNSEYEDLSKFINAITREKITNINDLSVEFNISIEDVISRINQLEEQKIIDGVITDKGQYIFISEQEWEGINFCINKNGKISKSKDLTLICNDVIAM</sequence>
<dbReference type="VEuPathDB" id="CryptoDB:ChTU502y2012_305g0300"/>
<reference evidence="6 7" key="1">
    <citation type="submission" date="2014-11" db="EMBL/GenBank/DDBJ databases">
        <title>Comparative genomic analysis of Cryptosporidium hominis reveals occurrence of genetic recombination in virulent subtypes.</title>
        <authorList>
            <person name="Guo Y."/>
            <person name="Tang K."/>
            <person name="Frace M."/>
            <person name="Li N."/>
            <person name="Roellig D.M."/>
            <person name="Sammons S."/>
            <person name="Knipe K."/>
            <person name="Rowe L."/>
            <person name="Feng Y."/>
            <person name="Xiao L."/>
        </authorList>
    </citation>
    <scope>NUCLEOTIDE SEQUENCE [LARGE SCALE GENOMIC DNA]</scope>
    <source>
        <strain evidence="6">30976</strain>
    </source>
</reference>
<dbReference type="Pfam" id="PF09756">
    <property type="entry name" value="DDRGK"/>
    <property type="match status" value="1"/>
</dbReference>
<dbReference type="SMART" id="SM01128">
    <property type="entry name" value="DDRGK"/>
    <property type="match status" value="1"/>
</dbReference>
<evidence type="ECO:0000256" key="3">
    <source>
        <dbReference type="ARBA" id="ARBA00022989"/>
    </source>
</evidence>
<dbReference type="OrthoDB" id="2285710at2759"/>
<dbReference type="GO" id="GO:0016020">
    <property type="term" value="C:membrane"/>
    <property type="evidence" value="ECO:0007669"/>
    <property type="project" value="UniProtKB-SubCell"/>
</dbReference>
<dbReference type="Proteomes" id="UP000199752">
    <property type="component" value="Chromosome 1"/>
</dbReference>
<dbReference type="VEuPathDB" id="CryptoDB:Chro.10200"/>
<dbReference type="PANTHER" id="PTHR48176">
    <property type="entry name" value="DDRGK DOMAIN-CONTAINING PROTEIN 1"/>
    <property type="match status" value="1"/>
</dbReference>
<organism evidence="5">
    <name type="scientific">Cryptosporidium hominis</name>
    <dbReference type="NCBI Taxonomy" id="237895"/>
    <lineage>
        <taxon>Eukaryota</taxon>
        <taxon>Sar</taxon>
        <taxon>Alveolata</taxon>
        <taxon>Apicomplexa</taxon>
        <taxon>Conoidasida</taxon>
        <taxon>Coccidia</taxon>
        <taxon>Eucoccidiorida</taxon>
        <taxon>Eimeriorina</taxon>
        <taxon>Cryptosporidiidae</taxon>
        <taxon>Cryptosporidium</taxon>
    </lineage>
</organism>
<protein>
    <submittedName>
        <fullName evidence="6">DDRGK domain containing protein</fullName>
    </submittedName>
</protein>
<accession>A0A0S4TA96</accession>
<comment type="subcellular location">
    <subcellularLocation>
        <location evidence="1">Membrane</location>
        <topology evidence="1">Single-pass membrane protein</topology>
    </subcellularLocation>
</comment>
<keyword evidence="7" id="KW-1185">Reference proteome</keyword>
<dbReference type="PANTHER" id="PTHR48176:SF1">
    <property type="entry name" value="DDRGK DOMAIN-CONTAINING PROTEIN 1"/>
    <property type="match status" value="1"/>
</dbReference>
<dbReference type="EMBL" id="JTAI01000044">
    <property type="protein sequence ID" value="PPS97057.1"/>
    <property type="molecule type" value="Genomic_DNA"/>
</dbReference>
<keyword evidence="4" id="KW-0472">Membrane</keyword>
<dbReference type="InterPro" id="IPR036390">
    <property type="entry name" value="WH_DNA-bd_sf"/>
</dbReference>
<dbReference type="InterPro" id="IPR036388">
    <property type="entry name" value="WH-like_DNA-bd_sf"/>
</dbReference>
<evidence type="ECO:0000256" key="1">
    <source>
        <dbReference type="ARBA" id="ARBA00004167"/>
    </source>
</evidence>
<evidence type="ECO:0000256" key="2">
    <source>
        <dbReference type="ARBA" id="ARBA00022692"/>
    </source>
</evidence>
<dbReference type="SUPFAM" id="SSF46785">
    <property type="entry name" value="Winged helix' DNA-binding domain"/>
    <property type="match status" value="1"/>
</dbReference>
<evidence type="ECO:0000256" key="4">
    <source>
        <dbReference type="ARBA" id="ARBA00023136"/>
    </source>
</evidence>
<evidence type="ECO:0000313" key="7">
    <source>
        <dbReference type="Proteomes" id="UP001429100"/>
    </source>
</evidence>
<reference evidence="6 7" key="3">
    <citation type="submission" date="2017-10" db="EMBL/GenBank/DDBJ databases">
        <title>Consistent, comparative and evidence-based genome annotation and re-annotation for the closely-related species, Cryptosporidium parvum, C. hominis and C. tyzzeri.</title>
        <authorList>
            <person name="Baptista R.P."/>
            <person name="Li Y."/>
            <person name="Sateriale A."/>
            <person name="Striepen B."/>
            <person name="Kissinger J.C."/>
        </authorList>
    </citation>
    <scope>NUCLEOTIDE SEQUENCE [LARGE SCALE GENOMIC DNA]</scope>
    <source>
        <strain evidence="6">30976</strain>
    </source>
</reference>
<dbReference type="Gene3D" id="1.10.10.10">
    <property type="entry name" value="Winged helix-like DNA-binding domain superfamily/Winged helix DNA-binding domain"/>
    <property type="match status" value="1"/>
</dbReference>
<gene>
    <name evidence="5" type="ORF">CHUDEA1_1740</name>
    <name evidence="6" type="ORF">GY17_00001179</name>
</gene>
<name>A0A0S4TA96_CRYHO</name>
<evidence type="ECO:0000313" key="6">
    <source>
        <dbReference type="EMBL" id="PPS97057.1"/>
    </source>
</evidence>
<dbReference type="GO" id="GO:0044389">
    <property type="term" value="F:ubiquitin-like protein ligase binding"/>
    <property type="evidence" value="ECO:0007669"/>
    <property type="project" value="TreeGrafter"/>
</dbReference>
<keyword evidence="3" id="KW-1133">Transmembrane helix</keyword>
<proteinExistence type="predicted"/>
<dbReference type="VEuPathDB" id="CryptoDB:GY17_00001179"/>
<reference evidence="5" key="2">
    <citation type="submission" date="2015-08" db="EMBL/GenBank/DDBJ databases">
        <authorList>
            <person name="Babu N.S."/>
            <person name="Beckwith C.J."/>
            <person name="Beseler K.G."/>
            <person name="Brison A."/>
            <person name="Carone J.V."/>
            <person name="Caskin T.P."/>
            <person name="Diamond M."/>
            <person name="Durham M.E."/>
            <person name="Foxe J.M."/>
            <person name="Go M."/>
            <person name="Henderson B.A."/>
            <person name="Jones I.B."/>
            <person name="McGettigan J.A."/>
            <person name="Micheletti S.J."/>
            <person name="Nasrallah M.E."/>
            <person name="Ortiz D."/>
            <person name="Piller C.R."/>
            <person name="Privatt S.R."/>
            <person name="Schneider S.L."/>
            <person name="Sharp S."/>
            <person name="Smith T.C."/>
            <person name="Stanton J.D."/>
            <person name="Ullery H.E."/>
            <person name="Wilson R.J."/>
            <person name="Serrano M.G."/>
            <person name="Buck G."/>
            <person name="Lee V."/>
            <person name="Wang Y."/>
            <person name="Carvalho R."/>
            <person name="Voegtly L."/>
            <person name="Shi R."/>
            <person name="Duckworth R."/>
            <person name="Johnson A."/>
            <person name="Loviza R."/>
            <person name="Walstead R."/>
            <person name="Shah Z."/>
            <person name="Kiflezghi M."/>
            <person name="Wade K."/>
            <person name="Ball S.L."/>
            <person name="Bradley K.W."/>
            <person name="Asai D.J."/>
            <person name="Bowman C.A."/>
            <person name="Russell D.A."/>
            <person name="Pope W.H."/>
            <person name="Jacobs-Sera D."/>
            <person name="Hendrix R.W."/>
            <person name="Hatfull G.F."/>
        </authorList>
    </citation>
    <scope>NUCLEOTIDE SEQUENCE [LARGE SCALE GENOMIC DNA]</scope>
</reference>
<dbReference type="EMBL" id="LN877947">
    <property type="protein sequence ID" value="CUV04116.1"/>
    <property type="molecule type" value="Genomic_DNA"/>
</dbReference>